<dbReference type="InterPro" id="IPR006474">
    <property type="entry name" value="Helicase_Cas3_CRISPR-ass_core"/>
</dbReference>
<keyword evidence="5" id="KW-0051">Antiviral defense</keyword>
<dbReference type="GO" id="GO:0005524">
    <property type="term" value="F:ATP binding"/>
    <property type="evidence" value="ECO:0007669"/>
    <property type="project" value="UniProtKB-KW"/>
</dbReference>
<evidence type="ECO:0000256" key="2">
    <source>
        <dbReference type="ARBA" id="ARBA00022801"/>
    </source>
</evidence>
<evidence type="ECO:0000259" key="6">
    <source>
        <dbReference type="PROSITE" id="PS51194"/>
    </source>
</evidence>
<dbReference type="InterPro" id="IPR027417">
    <property type="entry name" value="P-loop_NTPase"/>
</dbReference>
<evidence type="ECO:0000256" key="1">
    <source>
        <dbReference type="ARBA" id="ARBA00022741"/>
    </source>
</evidence>
<keyword evidence="2" id="KW-0378">Hydrolase</keyword>
<keyword evidence="8" id="KW-1185">Reference proteome</keyword>
<dbReference type="Pfam" id="PF22590">
    <property type="entry name" value="Cas3-like_C_2"/>
    <property type="match status" value="1"/>
</dbReference>
<evidence type="ECO:0000256" key="3">
    <source>
        <dbReference type="ARBA" id="ARBA00022806"/>
    </source>
</evidence>
<keyword evidence="4" id="KW-0067">ATP-binding</keyword>
<organism evidence="7 8">
    <name type="scientific">Methanosphaera cuniculi</name>
    <dbReference type="NCBI Taxonomy" id="1077256"/>
    <lineage>
        <taxon>Archaea</taxon>
        <taxon>Methanobacteriati</taxon>
        <taxon>Methanobacteriota</taxon>
        <taxon>Methanomada group</taxon>
        <taxon>Methanobacteria</taxon>
        <taxon>Methanobacteriales</taxon>
        <taxon>Methanobacteriaceae</taxon>
        <taxon>Methanosphaera</taxon>
    </lineage>
</organism>
<dbReference type="AlphaFoldDB" id="A0A2A2HDM4"/>
<dbReference type="GO" id="GO:0051607">
    <property type="term" value="P:defense response to virus"/>
    <property type="evidence" value="ECO:0007669"/>
    <property type="project" value="UniProtKB-KW"/>
</dbReference>
<comment type="caution">
    <text evidence="7">The sequence shown here is derived from an EMBL/GenBank/DDBJ whole genome shotgun (WGS) entry which is preliminary data.</text>
</comment>
<accession>A0A2A2HDM4</accession>
<dbReference type="GO" id="GO:0004386">
    <property type="term" value="F:helicase activity"/>
    <property type="evidence" value="ECO:0007669"/>
    <property type="project" value="UniProtKB-KW"/>
</dbReference>
<dbReference type="SUPFAM" id="SSF52540">
    <property type="entry name" value="P-loop containing nucleoside triphosphate hydrolases"/>
    <property type="match status" value="1"/>
</dbReference>
<proteinExistence type="predicted"/>
<keyword evidence="1" id="KW-0547">Nucleotide-binding</keyword>
<keyword evidence="3" id="KW-0347">Helicase</keyword>
<name>A0A2A2HDM4_9EURY</name>
<dbReference type="InterPro" id="IPR054712">
    <property type="entry name" value="Cas3-like_dom"/>
</dbReference>
<sequence length="464" mass="55579">MKKLIENILKKAEYPITSNIIIRHDSTANMSYKTDENTQLDINKSEILIEGWYSEIIITTFHQIFHTIFSNQNKSLRKLHNMANSIIILDEIQTIPVKYWLLLNKVLKKISEKYNVWFIFMSATQPAIYEENEIKSLIKNETKYSNILDRVNYNFYHEPIEINTFKENILEEIEKQKDKDIMVVLNTIQSSQQIYKYIQENMEDENTTLYYLSTNIIPKQRKQKIEEIKNNNTRKIIITTQLIEAGVDIDVDIIYRDFTVIDSLIQTAGRCNRNNRKQKGEVNIIKLENENQKQYNKFIYDSTLLEITEQLTKQYKKISEKEFNNITLTKYYKQTKQKKSTEESEELLESLEKLRLTQTQNFQLIKEKIEKIDVFIELDDKATKVWKQYQQIRENKKLKPYEKKREYKKIQNQLKDYTISVDTKKLGTTPQEDEIFFISKEDIERKYDKQTGFISQQEEDIFII</sequence>
<dbReference type="GO" id="GO:0016787">
    <property type="term" value="F:hydrolase activity"/>
    <property type="evidence" value="ECO:0007669"/>
    <property type="project" value="UniProtKB-KW"/>
</dbReference>
<dbReference type="Proteomes" id="UP000217528">
    <property type="component" value="Unassembled WGS sequence"/>
</dbReference>
<dbReference type="NCBIfam" id="TIGR01587">
    <property type="entry name" value="cas3_core"/>
    <property type="match status" value="1"/>
</dbReference>
<evidence type="ECO:0000256" key="4">
    <source>
        <dbReference type="ARBA" id="ARBA00022840"/>
    </source>
</evidence>
<dbReference type="SMART" id="SM00490">
    <property type="entry name" value="HELICc"/>
    <property type="match status" value="1"/>
</dbReference>
<dbReference type="OrthoDB" id="43851at2157"/>
<dbReference type="InterPro" id="IPR001650">
    <property type="entry name" value="Helicase_C-like"/>
</dbReference>
<reference evidence="7 8" key="1">
    <citation type="journal article" date="2017" name="BMC Genomics">
        <title>Genomic analysis of methanogenic archaea reveals a shift towards energy conservation.</title>
        <authorList>
            <person name="Gilmore S.P."/>
            <person name="Henske J.K."/>
            <person name="Sexton J.A."/>
            <person name="Solomon K.V."/>
            <person name="Seppala S."/>
            <person name="Yoo J.I."/>
            <person name="Huyett L.M."/>
            <person name="Pressman A."/>
            <person name="Cogan J.Z."/>
            <person name="Kivenson V."/>
            <person name="Peng X."/>
            <person name="Tan Y."/>
            <person name="Valentine D.L."/>
            <person name="O'Malley M.A."/>
        </authorList>
    </citation>
    <scope>NUCLEOTIDE SEQUENCE [LARGE SCALE GENOMIC DNA]</scope>
    <source>
        <strain evidence="7 8">1R-7</strain>
    </source>
</reference>
<feature type="domain" description="Helicase C-terminal" evidence="6">
    <location>
        <begin position="161"/>
        <end position="311"/>
    </location>
</feature>
<evidence type="ECO:0000313" key="7">
    <source>
        <dbReference type="EMBL" id="PAV07475.1"/>
    </source>
</evidence>
<evidence type="ECO:0000313" key="8">
    <source>
        <dbReference type="Proteomes" id="UP000217528"/>
    </source>
</evidence>
<dbReference type="EMBL" id="LMVN01000013">
    <property type="protein sequence ID" value="PAV07475.1"/>
    <property type="molecule type" value="Genomic_DNA"/>
</dbReference>
<evidence type="ECO:0000256" key="5">
    <source>
        <dbReference type="ARBA" id="ARBA00023118"/>
    </source>
</evidence>
<dbReference type="PROSITE" id="PS51194">
    <property type="entry name" value="HELICASE_CTER"/>
    <property type="match status" value="1"/>
</dbReference>
<dbReference type="Gene3D" id="3.40.50.300">
    <property type="entry name" value="P-loop containing nucleotide triphosphate hydrolases"/>
    <property type="match status" value="1"/>
</dbReference>
<protein>
    <recommendedName>
        <fullName evidence="6">Helicase C-terminal domain-containing protein</fullName>
    </recommendedName>
</protein>
<gene>
    <name evidence="7" type="ORF">ASJ82_02780</name>
</gene>
<dbReference type="RefSeq" id="WP_095608581.1">
    <property type="nucleotide sequence ID" value="NZ_LMVN01000013.1"/>
</dbReference>